<organism evidence="2 3">
    <name type="scientific">Leishmania utingensis</name>
    <dbReference type="NCBI Taxonomy" id="653362"/>
    <lineage>
        <taxon>Eukaryota</taxon>
        <taxon>Discoba</taxon>
        <taxon>Euglenozoa</taxon>
        <taxon>Kinetoplastea</taxon>
        <taxon>Metakinetoplastina</taxon>
        <taxon>Trypanosomatida</taxon>
        <taxon>Trypanosomatidae</taxon>
        <taxon>Leishmaniinae</taxon>
        <taxon>Leishmania</taxon>
    </lineage>
</organism>
<dbReference type="AlphaFoldDB" id="A0AAW3B3Q6"/>
<gene>
    <name evidence="2" type="ORF">Q4I30_000681</name>
</gene>
<accession>A0AAW3B3Q6</accession>
<reference evidence="2 3" key="1">
    <citation type="submission" date="2024-02" db="EMBL/GenBank/DDBJ databases">
        <title>FIRST GENOME SEQUENCES OF Leishmania (Viannia) shawi, Leishmania (Viannia) lindenbergi AND Leishmania (Viannia) utingensis.</title>
        <authorList>
            <person name="Resadore F."/>
            <person name="Custodio M.G.F."/>
            <person name="Boite M.C."/>
            <person name="Cupolillo E."/>
            <person name="Ferreira G.E.M."/>
        </authorList>
    </citation>
    <scope>NUCLEOTIDE SEQUENCE [LARGE SCALE GENOMIC DNA]</scope>
    <source>
        <strain evidence="2 3">ITUB/BR/1977/M4964</strain>
    </source>
</reference>
<evidence type="ECO:0008006" key="4">
    <source>
        <dbReference type="Google" id="ProtNLM"/>
    </source>
</evidence>
<name>A0AAW3B3Q6_9TRYP</name>
<feature type="coiled-coil region" evidence="1">
    <location>
        <begin position="284"/>
        <end position="318"/>
    </location>
</feature>
<sequence length="561" mass="60713">MRPSVFTSAKGPPLCSTTVLRPPLTTPQCTAAGYSTIRLDTYHDTSDLREALRKIEAAFMCVEQEAAGVVKPAAEVMSSTAVPSTGNGAIKGTADVQLERSDRRALSVSTILFKKNAAAASMPPRRGLPVVLQLSPQLVIYCFSFCNLQTLSVLCRVSVRMNVLLTRQGDALWLAAAQRRRIPIEVPACAREELRKVLLRRARERNAEEAHYEAEIARMEQRLSARAQEIYAQNVDVDFALRTSGAVSTQVAANTESFGLRQQRIPQAMAGAGVDFAGTTPAAVSQSAEMCAKLQTEIEALEEMKRACECRLNLQEELLLRQDAQLLQWQSLLLPCKLPKSYSPLAPAEGGAATAPIHTEKESADAAASLPALVSAAQVDNFERRIARLVLNGPFATSSAAITDESPGESSLPVVLRRGVENFASLELVLRAVGNGVPVTASSPANADAVLASNTKATATAAASDTAVRAAVRRWNAFKKICPTNEEYQKARLFFKAQVLRTVPGPMARVQCNTDGHCSEKADAQLQQQPSVREMPALIRLSGFVRRVEAMSDAQVLQEWM</sequence>
<dbReference type="Proteomes" id="UP001482455">
    <property type="component" value="Unassembled WGS sequence"/>
</dbReference>
<evidence type="ECO:0000313" key="3">
    <source>
        <dbReference type="Proteomes" id="UP001482455"/>
    </source>
</evidence>
<evidence type="ECO:0000313" key="2">
    <source>
        <dbReference type="EMBL" id="KAL0516171.1"/>
    </source>
</evidence>
<keyword evidence="1" id="KW-0175">Coiled coil</keyword>
<comment type="caution">
    <text evidence="2">The sequence shown here is derived from an EMBL/GenBank/DDBJ whole genome shotgun (WGS) entry which is preliminary data.</text>
</comment>
<keyword evidence="3" id="KW-1185">Reference proteome</keyword>
<protein>
    <recommendedName>
        <fullName evidence="4">F-box domain-containing protein</fullName>
    </recommendedName>
</protein>
<evidence type="ECO:0000256" key="1">
    <source>
        <dbReference type="SAM" id="Coils"/>
    </source>
</evidence>
<proteinExistence type="predicted"/>
<dbReference type="EMBL" id="JBAMZL010000001">
    <property type="protein sequence ID" value="KAL0516171.1"/>
    <property type="molecule type" value="Genomic_DNA"/>
</dbReference>